<keyword evidence="4" id="KW-0663">Pyridoxal phosphate</keyword>
<evidence type="ECO:0000313" key="5">
    <source>
        <dbReference type="EMBL" id="OMJ73286.1"/>
    </source>
</evidence>
<evidence type="ECO:0000256" key="3">
    <source>
        <dbReference type="ARBA" id="ARBA00022679"/>
    </source>
</evidence>
<dbReference type="InterPro" id="IPR015424">
    <property type="entry name" value="PyrdxlP-dep_Trfase"/>
</dbReference>
<organism evidence="5 6">
    <name type="scientific">Stentor coeruleus</name>
    <dbReference type="NCBI Taxonomy" id="5963"/>
    <lineage>
        <taxon>Eukaryota</taxon>
        <taxon>Sar</taxon>
        <taxon>Alveolata</taxon>
        <taxon>Ciliophora</taxon>
        <taxon>Postciliodesmatophora</taxon>
        <taxon>Heterotrichea</taxon>
        <taxon>Heterotrichida</taxon>
        <taxon>Stentoridae</taxon>
        <taxon>Stentor</taxon>
    </lineage>
</organism>
<comment type="caution">
    <text evidence="5">The sequence shown here is derived from an EMBL/GenBank/DDBJ whole genome shotgun (WGS) entry which is preliminary data.</text>
</comment>
<keyword evidence="3" id="KW-0808">Transferase</keyword>
<accession>A0A1R2B945</accession>
<dbReference type="AlphaFoldDB" id="A0A1R2B945"/>
<reference evidence="5 6" key="1">
    <citation type="submission" date="2016-11" db="EMBL/GenBank/DDBJ databases">
        <title>The macronuclear genome of Stentor coeruleus: a giant cell with tiny introns.</title>
        <authorList>
            <person name="Slabodnick M."/>
            <person name="Ruby J.G."/>
            <person name="Reiff S.B."/>
            <person name="Swart E.C."/>
            <person name="Gosai S."/>
            <person name="Prabakaran S."/>
            <person name="Witkowska E."/>
            <person name="Larue G.E."/>
            <person name="Fisher S."/>
            <person name="Freeman R.M."/>
            <person name="Gunawardena J."/>
            <person name="Chu W."/>
            <person name="Stover N.A."/>
            <person name="Gregory B.D."/>
            <person name="Nowacki M."/>
            <person name="Derisi J."/>
            <person name="Roy S.W."/>
            <person name="Marshall W.F."/>
            <person name="Sood P."/>
        </authorList>
    </citation>
    <scope>NUCLEOTIDE SEQUENCE [LARGE SCALE GENOMIC DNA]</scope>
    <source>
        <strain evidence="5">WM001</strain>
    </source>
</reference>
<proteinExistence type="predicted"/>
<dbReference type="SUPFAM" id="SSF53383">
    <property type="entry name" value="PLP-dependent transferases"/>
    <property type="match status" value="1"/>
</dbReference>
<dbReference type="InterPro" id="IPR015421">
    <property type="entry name" value="PyrdxlP-dep_Trfase_major"/>
</dbReference>
<dbReference type="Gene3D" id="3.40.640.10">
    <property type="entry name" value="Type I PLP-dependent aspartate aminotransferase-like (Major domain)"/>
    <property type="match status" value="1"/>
</dbReference>
<dbReference type="EMBL" id="MPUH01000833">
    <property type="protein sequence ID" value="OMJ73286.1"/>
    <property type="molecule type" value="Genomic_DNA"/>
</dbReference>
<keyword evidence="6" id="KW-1185">Reference proteome</keyword>
<name>A0A1R2B945_9CILI</name>
<dbReference type="GO" id="GO:0008483">
    <property type="term" value="F:transaminase activity"/>
    <property type="evidence" value="ECO:0007669"/>
    <property type="project" value="UniProtKB-KW"/>
</dbReference>
<dbReference type="PANTHER" id="PTHR42778">
    <property type="entry name" value="2-AMINOETHYLPHOSPHONATE--PYRUVATE TRANSAMINASE"/>
    <property type="match status" value="1"/>
</dbReference>
<evidence type="ECO:0000256" key="2">
    <source>
        <dbReference type="ARBA" id="ARBA00022576"/>
    </source>
</evidence>
<dbReference type="Gene3D" id="3.90.1150.10">
    <property type="entry name" value="Aspartate Aminotransferase, domain 1"/>
    <property type="match status" value="1"/>
</dbReference>
<dbReference type="Proteomes" id="UP000187209">
    <property type="component" value="Unassembled WGS sequence"/>
</dbReference>
<dbReference type="OrthoDB" id="7403325at2759"/>
<evidence type="ECO:0000256" key="4">
    <source>
        <dbReference type="ARBA" id="ARBA00022898"/>
    </source>
</evidence>
<dbReference type="PANTHER" id="PTHR42778:SF1">
    <property type="entry name" value="2-AMINOETHYLPHOSPHONATE--PYRUVATE TRANSAMINASE"/>
    <property type="match status" value="1"/>
</dbReference>
<sequence length="373" mass="41867">MIFRSFSALKKLFWIGPVQTSAYVKESVSIDYGSRDPNFGSQVEGLKTKILSSAHLNRGKYACIIMQGPPKYITESLISTINPGQDKMLMLNNGNIAQSMCQLAMELHKPLYFNPLAVKKPLMPITKIKGLMRDTTHLVLVHEETSGILNPVSELCASAKAKNPNITTIVNGCQAFDWTDLDFTNISFYIGSFHTVIQAFNGISFCIANLNSLNQTKNKYQSLALDLYDQYDYQVNNPGQSRFTPPTHLIAAAYAGIQEWEKEGINNRFLRYSNNKSILIEGLTKLGFEFAIDPKYLGYSSITVKSPKSPNWNRMNFCKLLEKEGFILCAESMVESRSLQIGFSGDLDFNDIKNLLEAIEKTLKTMDVNLSKD</sequence>
<protein>
    <recommendedName>
        <fullName evidence="7">Aminotransferase class V domain-containing protein</fullName>
    </recommendedName>
</protein>
<gene>
    <name evidence="5" type="ORF">SteCoe_28069</name>
</gene>
<keyword evidence="2" id="KW-0032">Aminotransferase</keyword>
<evidence type="ECO:0000313" key="6">
    <source>
        <dbReference type="Proteomes" id="UP000187209"/>
    </source>
</evidence>
<dbReference type="InterPro" id="IPR015422">
    <property type="entry name" value="PyrdxlP-dep_Trfase_small"/>
</dbReference>
<comment type="cofactor">
    <cofactor evidence="1">
        <name>pyridoxal 5'-phosphate</name>
        <dbReference type="ChEBI" id="CHEBI:597326"/>
    </cofactor>
</comment>
<evidence type="ECO:0008006" key="7">
    <source>
        <dbReference type="Google" id="ProtNLM"/>
    </source>
</evidence>
<evidence type="ECO:0000256" key="1">
    <source>
        <dbReference type="ARBA" id="ARBA00001933"/>
    </source>
</evidence>